<evidence type="ECO:0000313" key="1">
    <source>
        <dbReference type="EMBL" id="GBD09088.1"/>
    </source>
</evidence>
<dbReference type="Proteomes" id="UP000236642">
    <property type="component" value="Unassembled WGS sequence"/>
</dbReference>
<dbReference type="PIRSF" id="PIRSF010256">
    <property type="entry name" value="CoxE_vWa"/>
    <property type="match status" value="1"/>
</dbReference>
<name>A0A2H5Y6V7_9CHLR</name>
<gene>
    <name evidence="1" type="ORF">HRbin22_01335</name>
</gene>
<evidence type="ECO:0008006" key="3">
    <source>
        <dbReference type="Google" id="ProtNLM"/>
    </source>
</evidence>
<dbReference type="PANTHER" id="PTHR39338">
    <property type="entry name" value="BLL5662 PROTEIN-RELATED"/>
    <property type="match status" value="1"/>
</dbReference>
<dbReference type="InterPro" id="IPR036465">
    <property type="entry name" value="vWFA_dom_sf"/>
</dbReference>
<dbReference type="SUPFAM" id="SSF53300">
    <property type="entry name" value="vWA-like"/>
    <property type="match status" value="1"/>
</dbReference>
<protein>
    <recommendedName>
        <fullName evidence="3">VWA domain-containing protein</fullName>
    </recommendedName>
</protein>
<dbReference type="EMBL" id="BEHY01000026">
    <property type="protein sequence ID" value="GBD09088.1"/>
    <property type="molecule type" value="Genomic_DNA"/>
</dbReference>
<sequence length="465" mass="53170">MDERILQFVRALRATGVRVSVAESADALRAVEQVGVVDRETFKAALRTALVKEARAIPIFEELFPLFFGLGEPPMMPATNGLSPEDQRRLHAALQALAQQFGPQLAALMRRLLEGRPLTREELEALARYAGSRRVQEWADRQALARWMQRSAGLDDRLEQMIRALLRMLAEMGMEAKTLQQLEAQIRANRAAMARQIQQAAGMATLERLADRPPEPSEAELMERPFQELTPTDLQRMRQMVARLAARLRTRAALRLKRGDGRRLDAKTTLRVNLRHAGVPFDLRFRRRHLKPRLVVLCDLSTSVRHCSEFFLHLIYLLQDQISRTRSFVFIDDLVEITPIFAEHRPEEAVRRVLMENPPGYYNTDLGNSLATFCRDYLEAIDRRTTVIIVGDGRNNYNDPRLDCFEAIRRRAKRILWLNPEPRPLWGTGDSDMPLYAPLCAAVHQVQNLAELAEAVDRLFERGGV</sequence>
<organism evidence="1 2">
    <name type="scientific">Candidatus Thermoflexus japonica</name>
    <dbReference type="NCBI Taxonomy" id="2035417"/>
    <lineage>
        <taxon>Bacteria</taxon>
        <taxon>Bacillati</taxon>
        <taxon>Chloroflexota</taxon>
        <taxon>Thermoflexia</taxon>
        <taxon>Thermoflexales</taxon>
        <taxon>Thermoflexaceae</taxon>
        <taxon>Thermoflexus</taxon>
    </lineage>
</organism>
<reference evidence="2" key="1">
    <citation type="submission" date="2017-09" db="EMBL/GenBank/DDBJ databases">
        <title>Metaegenomics of thermophilic ammonia-oxidizing enrichment culture.</title>
        <authorList>
            <person name="Kato S."/>
            <person name="Suzuki K."/>
        </authorList>
    </citation>
    <scope>NUCLEOTIDE SEQUENCE [LARGE SCALE GENOMIC DNA]</scope>
</reference>
<dbReference type="InterPro" id="IPR008912">
    <property type="entry name" value="Uncharacterised_CoxE"/>
</dbReference>
<dbReference type="Pfam" id="PF05762">
    <property type="entry name" value="VWA_CoxE"/>
    <property type="match status" value="1"/>
</dbReference>
<dbReference type="AlphaFoldDB" id="A0A2H5Y6V7"/>
<dbReference type="PANTHER" id="PTHR39338:SF5">
    <property type="entry name" value="BLR6139 PROTEIN"/>
    <property type="match status" value="1"/>
</dbReference>
<proteinExistence type="predicted"/>
<dbReference type="InterPro" id="IPR011195">
    <property type="entry name" value="UCP010256"/>
</dbReference>
<accession>A0A2H5Y6V7</accession>
<evidence type="ECO:0000313" key="2">
    <source>
        <dbReference type="Proteomes" id="UP000236642"/>
    </source>
</evidence>
<comment type="caution">
    <text evidence="1">The sequence shown here is derived from an EMBL/GenBank/DDBJ whole genome shotgun (WGS) entry which is preliminary data.</text>
</comment>